<dbReference type="OrthoDB" id="434619at2759"/>
<gene>
    <name evidence="2" type="ORF">HYPSUDRAFT_40856</name>
</gene>
<dbReference type="AlphaFoldDB" id="A0A0D2NUC5"/>
<dbReference type="InterPro" id="IPR036013">
    <property type="entry name" value="Band_7/SPFH_dom_sf"/>
</dbReference>
<keyword evidence="3" id="KW-1185">Reference proteome</keyword>
<dbReference type="InterPro" id="IPR050710">
    <property type="entry name" value="Band7/mec-2_domain"/>
</dbReference>
<dbReference type="EMBL" id="KN817549">
    <property type="protein sequence ID" value="KJA22479.1"/>
    <property type="molecule type" value="Genomic_DNA"/>
</dbReference>
<dbReference type="STRING" id="945553.A0A0D2NUC5"/>
<protein>
    <recommendedName>
        <fullName evidence="1">Band 7 domain-containing protein</fullName>
    </recommendedName>
</protein>
<organism evidence="2 3">
    <name type="scientific">Hypholoma sublateritium (strain FD-334 SS-4)</name>
    <dbReference type="NCBI Taxonomy" id="945553"/>
    <lineage>
        <taxon>Eukaryota</taxon>
        <taxon>Fungi</taxon>
        <taxon>Dikarya</taxon>
        <taxon>Basidiomycota</taxon>
        <taxon>Agaricomycotina</taxon>
        <taxon>Agaricomycetes</taxon>
        <taxon>Agaricomycetidae</taxon>
        <taxon>Agaricales</taxon>
        <taxon>Agaricineae</taxon>
        <taxon>Strophariaceae</taxon>
        <taxon>Hypholoma</taxon>
    </lineage>
</organism>
<feature type="domain" description="Band 7" evidence="1">
    <location>
        <begin position="41"/>
        <end position="199"/>
    </location>
</feature>
<dbReference type="CDD" id="cd08829">
    <property type="entry name" value="SPFH_paraslipin"/>
    <property type="match status" value="1"/>
</dbReference>
<reference evidence="3" key="1">
    <citation type="submission" date="2014-04" db="EMBL/GenBank/DDBJ databases">
        <title>Evolutionary Origins and Diversification of the Mycorrhizal Mutualists.</title>
        <authorList>
            <consortium name="DOE Joint Genome Institute"/>
            <consortium name="Mycorrhizal Genomics Consortium"/>
            <person name="Kohler A."/>
            <person name="Kuo A."/>
            <person name="Nagy L.G."/>
            <person name="Floudas D."/>
            <person name="Copeland A."/>
            <person name="Barry K.W."/>
            <person name="Cichocki N."/>
            <person name="Veneault-Fourrey C."/>
            <person name="LaButti K."/>
            <person name="Lindquist E.A."/>
            <person name="Lipzen A."/>
            <person name="Lundell T."/>
            <person name="Morin E."/>
            <person name="Murat C."/>
            <person name="Riley R."/>
            <person name="Ohm R."/>
            <person name="Sun H."/>
            <person name="Tunlid A."/>
            <person name="Henrissat B."/>
            <person name="Grigoriev I.V."/>
            <person name="Hibbett D.S."/>
            <person name="Martin F."/>
        </authorList>
    </citation>
    <scope>NUCLEOTIDE SEQUENCE [LARGE SCALE GENOMIC DNA]</scope>
    <source>
        <strain evidence="3">FD-334 SS-4</strain>
    </source>
</reference>
<sequence length="364" mass="40028">MNSTVVVGRLGRGRLASITRAEIRSARSSLVSTRSAMAQRTFFTIIQQGQEGWRLSLGRDPVKLTPGLNIKIPFYHTLTVLDVRESSVNIPNLPGYTADNVPVLCSGSLFYRITDSYKATFAVSEVERNVQNIGTSAMRSILGTFTYDKVIADRNELNEQLNQVIGNSIANWGVECTRFEVQSFQPANREVERQLELQMEAERNRRKQLLDTQAQINVAEGQKQRVILESEGHLEAKSNEADAAYKTVFREAEARQQQSLMEAAAIAKQVENIAQALSPNKDAVTSEDRKFALATLVELRRLDQLQAIAKSKSNSTYFFGDKAALGAANDAFNVDYAQAVKRGMEKTPVGAPSPAVGPVAASVA</sequence>
<dbReference type="GO" id="GO:0005739">
    <property type="term" value="C:mitochondrion"/>
    <property type="evidence" value="ECO:0007669"/>
    <property type="project" value="TreeGrafter"/>
</dbReference>
<dbReference type="OMA" id="QGHEGWR"/>
<dbReference type="SMART" id="SM00244">
    <property type="entry name" value="PHB"/>
    <property type="match status" value="1"/>
</dbReference>
<name>A0A0D2NUC5_HYPSF</name>
<evidence type="ECO:0000313" key="3">
    <source>
        <dbReference type="Proteomes" id="UP000054270"/>
    </source>
</evidence>
<accession>A0A0D2NUC5</accession>
<dbReference type="PANTHER" id="PTHR43327:SF10">
    <property type="entry name" value="STOMATIN-LIKE PROTEIN 2, MITOCHONDRIAL"/>
    <property type="match status" value="1"/>
</dbReference>
<dbReference type="InterPro" id="IPR001107">
    <property type="entry name" value="Band_7"/>
</dbReference>
<dbReference type="Pfam" id="PF01145">
    <property type="entry name" value="Band_7"/>
    <property type="match status" value="1"/>
</dbReference>
<dbReference type="SUPFAM" id="SSF117892">
    <property type="entry name" value="Band 7/SPFH domain"/>
    <property type="match status" value="1"/>
</dbReference>
<dbReference type="Proteomes" id="UP000054270">
    <property type="component" value="Unassembled WGS sequence"/>
</dbReference>
<dbReference type="GO" id="GO:0007005">
    <property type="term" value="P:mitochondrion organization"/>
    <property type="evidence" value="ECO:0007669"/>
    <property type="project" value="TreeGrafter"/>
</dbReference>
<dbReference type="PANTHER" id="PTHR43327">
    <property type="entry name" value="STOMATIN-LIKE PROTEIN 2, MITOCHONDRIAL"/>
    <property type="match status" value="1"/>
</dbReference>
<proteinExistence type="predicted"/>
<evidence type="ECO:0000313" key="2">
    <source>
        <dbReference type="EMBL" id="KJA22479.1"/>
    </source>
</evidence>
<dbReference type="Gene3D" id="3.30.479.30">
    <property type="entry name" value="Band 7 domain"/>
    <property type="match status" value="1"/>
</dbReference>
<evidence type="ECO:0000259" key="1">
    <source>
        <dbReference type="SMART" id="SM00244"/>
    </source>
</evidence>